<dbReference type="Gene3D" id="3.90.180.10">
    <property type="entry name" value="Medium-chain alcohol dehydrogenases, catalytic domain"/>
    <property type="match status" value="1"/>
</dbReference>
<keyword evidence="5" id="KW-0520">NAD</keyword>
<evidence type="ECO:0000256" key="6">
    <source>
        <dbReference type="RuleBase" id="RU361277"/>
    </source>
</evidence>
<dbReference type="InterPro" id="IPR013154">
    <property type="entry name" value="ADH-like_N"/>
</dbReference>
<dbReference type="FunFam" id="3.40.50.720:FF:000003">
    <property type="entry name" value="S-(hydroxymethyl)glutathione dehydrogenase"/>
    <property type="match status" value="1"/>
</dbReference>
<evidence type="ECO:0000256" key="1">
    <source>
        <dbReference type="ARBA" id="ARBA00001947"/>
    </source>
</evidence>
<evidence type="ECO:0000256" key="3">
    <source>
        <dbReference type="ARBA" id="ARBA00022833"/>
    </source>
</evidence>
<dbReference type="RefSeq" id="WP_096344294.1">
    <property type="nucleotide sequence ID" value="NZ_NWMW01000003.1"/>
</dbReference>
<dbReference type="Pfam" id="PF00107">
    <property type="entry name" value="ADH_zinc_N"/>
    <property type="match status" value="1"/>
</dbReference>
<comment type="similarity">
    <text evidence="6">Belongs to the zinc-containing alcohol dehydrogenase family.</text>
</comment>
<gene>
    <name evidence="8" type="ORF">COC42_15570</name>
</gene>
<evidence type="ECO:0000313" key="9">
    <source>
        <dbReference type="Proteomes" id="UP000218366"/>
    </source>
</evidence>
<dbReference type="SUPFAM" id="SSF51735">
    <property type="entry name" value="NAD(P)-binding Rossmann-fold domains"/>
    <property type="match status" value="1"/>
</dbReference>
<comment type="caution">
    <text evidence="8">The sequence shown here is derived from an EMBL/GenBank/DDBJ whole genome shotgun (WGS) entry which is preliminary data.</text>
</comment>
<dbReference type="InterPro" id="IPR020843">
    <property type="entry name" value="ER"/>
</dbReference>
<accession>A0A2A4B177</accession>
<name>A0A2A4B177_9SPHN</name>
<dbReference type="PANTHER" id="PTHR43880:SF12">
    <property type="entry name" value="ALCOHOL DEHYDROGENASE CLASS-3"/>
    <property type="match status" value="1"/>
</dbReference>
<dbReference type="InterPro" id="IPR036291">
    <property type="entry name" value="NAD(P)-bd_dom_sf"/>
</dbReference>
<keyword evidence="4" id="KW-0560">Oxidoreductase</keyword>
<dbReference type="GO" id="GO:0046294">
    <property type="term" value="P:formaldehyde catabolic process"/>
    <property type="evidence" value="ECO:0007669"/>
    <property type="project" value="TreeGrafter"/>
</dbReference>
<dbReference type="InterPro" id="IPR011032">
    <property type="entry name" value="GroES-like_sf"/>
</dbReference>
<dbReference type="InterPro" id="IPR013149">
    <property type="entry name" value="ADH-like_C"/>
</dbReference>
<dbReference type="Gene3D" id="3.40.50.720">
    <property type="entry name" value="NAD(P)-binding Rossmann-like Domain"/>
    <property type="match status" value="1"/>
</dbReference>
<keyword evidence="9" id="KW-1185">Reference proteome</keyword>
<evidence type="ECO:0000259" key="7">
    <source>
        <dbReference type="SMART" id="SM00829"/>
    </source>
</evidence>
<dbReference type="OrthoDB" id="9770544at2"/>
<sequence>MRVDAAVLREAGRPLSIEPIEVDAPGPREVLIRTAACGVCRSDLHFVDGAFPHPMPTVPGHEAAGVVIAVGDGVASVKPGDHVVTFFTVFCGACEFCASGRPSLCVSPATRRPKGAPPRLRLDDGTPLAPFLNLSAFAGAMLVHENGCVAIDPAMPLDRAALLGCAVITGAGAIFNDSRVRPGESVAVIGAGGIGLAAINAARIAGAGLIAAIDPVADKRDLALKMGATHAFAPEDAARELTALPGGGVDYAIEAVGRPATAELAWTILKRGGTATILGMIAPGQAVSIPGPSFLTGKKLQGSLLGSTRFPIDLPRLVRMYLDGLLDLDTMVAERIALTDVNAALDRLRAGDSVRSVIVFK</sequence>
<dbReference type="CDD" id="cd08279">
    <property type="entry name" value="Zn_ADH_class_III"/>
    <property type="match status" value="1"/>
</dbReference>
<keyword evidence="3 6" id="KW-0862">Zinc</keyword>
<dbReference type="GO" id="GO:0005829">
    <property type="term" value="C:cytosol"/>
    <property type="evidence" value="ECO:0007669"/>
    <property type="project" value="TreeGrafter"/>
</dbReference>
<dbReference type="SMART" id="SM00829">
    <property type="entry name" value="PKS_ER"/>
    <property type="match status" value="1"/>
</dbReference>
<evidence type="ECO:0000256" key="2">
    <source>
        <dbReference type="ARBA" id="ARBA00022723"/>
    </source>
</evidence>
<dbReference type="InterPro" id="IPR002328">
    <property type="entry name" value="ADH_Zn_CS"/>
</dbReference>
<dbReference type="SUPFAM" id="SSF50129">
    <property type="entry name" value="GroES-like"/>
    <property type="match status" value="2"/>
</dbReference>
<dbReference type="EMBL" id="NWMW01000003">
    <property type="protein sequence ID" value="PCD01549.1"/>
    <property type="molecule type" value="Genomic_DNA"/>
</dbReference>
<reference evidence="8 9" key="1">
    <citation type="submission" date="2017-09" db="EMBL/GenBank/DDBJ databases">
        <title>Sphingomonas spermidinifaciens 9NM-10, whole genome shotgun sequence.</title>
        <authorList>
            <person name="Feng G."/>
            <person name="Zhu H."/>
        </authorList>
    </citation>
    <scope>NUCLEOTIDE SEQUENCE [LARGE SCALE GENOMIC DNA]</scope>
    <source>
        <strain evidence="8 9">9NM-10</strain>
    </source>
</reference>
<dbReference type="PANTHER" id="PTHR43880">
    <property type="entry name" value="ALCOHOL DEHYDROGENASE"/>
    <property type="match status" value="1"/>
</dbReference>
<proteinExistence type="inferred from homology"/>
<protein>
    <submittedName>
        <fullName evidence="8">Alcohol dehydrogenase</fullName>
    </submittedName>
</protein>
<dbReference type="PROSITE" id="PS00059">
    <property type="entry name" value="ADH_ZINC"/>
    <property type="match status" value="1"/>
</dbReference>
<keyword evidence="2 6" id="KW-0479">Metal-binding</keyword>
<dbReference type="Pfam" id="PF08240">
    <property type="entry name" value="ADH_N"/>
    <property type="match status" value="1"/>
</dbReference>
<dbReference type="GO" id="GO:0008270">
    <property type="term" value="F:zinc ion binding"/>
    <property type="evidence" value="ECO:0007669"/>
    <property type="project" value="InterPro"/>
</dbReference>
<dbReference type="Proteomes" id="UP000218366">
    <property type="component" value="Unassembled WGS sequence"/>
</dbReference>
<feature type="domain" description="Enoyl reductase (ER)" evidence="7">
    <location>
        <begin position="12"/>
        <end position="358"/>
    </location>
</feature>
<evidence type="ECO:0000256" key="4">
    <source>
        <dbReference type="ARBA" id="ARBA00023002"/>
    </source>
</evidence>
<evidence type="ECO:0000313" key="8">
    <source>
        <dbReference type="EMBL" id="PCD01549.1"/>
    </source>
</evidence>
<organism evidence="8 9">
    <name type="scientific">Sphingomonas spermidinifaciens</name>
    <dbReference type="NCBI Taxonomy" id="1141889"/>
    <lineage>
        <taxon>Bacteria</taxon>
        <taxon>Pseudomonadati</taxon>
        <taxon>Pseudomonadota</taxon>
        <taxon>Alphaproteobacteria</taxon>
        <taxon>Sphingomonadales</taxon>
        <taxon>Sphingomonadaceae</taxon>
        <taxon>Sphingomonas</taxon>
    </lineage>
</organism>
<dbReference type="AlphaFoldDB" id="A0A2A4B177"/>
<evidence type="ECO:0000256" key="5">
    <source>
        <dbReference type="ARBA" id="ARBA00023027"/>
    </source>
</evidence>
<comment type="cofactor">
    <cofactor evidence="1 6">
        <name>Zn(2+)</name>
        <dbReference type="ChEBI" id="CHEBI:29105"/>
    </cofactor>
</comment>
<dbReference type="GO" id="GO:0051903">
    <property type="term" value="F:S-(hydroxymethyl)glutathione dehydrogenase [NAD(P)+] activity"/>
    <property type="evidence" value="ECO:0007669"/>
    <property type="project" value="TreeGrafter"/>
</dbReference>